<comment type="caution">
    <text evidence="2">The sequence shown here is derived from an EMBL/GenBank/DDBJ whole genome shotgun (WGS) entry which is preliminary data.</text>
</comment>
<accession>A0A3M2LCK9</accession>
<keyword evidence="2" id="KW-0645">Protease</keyword>
<evidence type="ECO:0000259" key="1">
    <source>
        <dbReference type="PROSITE" id="PS51787"/>
    </source>
</evidence>
<dbReference type="AlphaFoldDB" id="A0A3M2LCK9"/>
<dbReference type="PROSITE" id="PS51787">
    <property type="entry name" value="LON_N"/>
    <property type="match status" value="1"/>
</dbReference>
<dbReference type="Proteomes" id="UP000279275">
    <property type="component" value="Unassembled WGS sequence"/>
</dbReference>
<dbReference type="PANTHER" id="PTHR46732">
    <property type="entry name" value="ATP-DEPENDENT PROTEASE LA (LON) DOMAIN PROTEIN"/>
    <property type="match status" value="1"/>
</dbReference>
<keyword evidence="2" id="KW-0378">Hydrolase</keyword>
<dbReference type="GO" id="GO:0006508">
    <property type="term" value="P:proteolysis"/>
    <property type="evidence" value="ECO:0007669"/>
    <property type="project" value="UniProtKB-KW"/>
</dbReference>
<dbReference type="Pfam" id="PF02190">
    <property type="entry name" value="LON_substr_bdg"/>
    <property type="match status" value="1"/>
</dbReference>
<organism evidence="2 3">
    <name type="scientific">Nocardia stercoris</name>
    <dbReference type="NCBI Taxonomy" id="2483361"/>
    <lineage>
        <taxon>Bacteria</taxon>
        <taxon>Bacillati</taxon>
        <taxon>Actinomycetota</taxon>
        <taxon>Actinomycetes</taxon>
        <taxon>Mycobacteriales</taxon>
        <taxon>Nocardiaceae</taxon>
        <taxon>Nocardia</taxon>
    </lineage>
</organism>
<keyword evidence="3" id="KW-1185">Reference proteome</keyword>
<feature type="domain" description="Lon N-terminal" evidence="1">
    <location>
        <begin position="1"/>
        <end position="202"/>
    </location>
</feature>
<sequence>MRTVPMFPLGATVLPGSELPLNVFEPRYQALVNDVLAAPDGPDFGVVLITRGHEVGGGDERSDVGVLVRIRNHRQMSGGRFALDCVAGQRIKVVCWLPDDPYPRAEIAVWPDEENGSEWVALQQVDAAVIRLRETLTRLAQRRERGVPRIPTTADLSGSPGERLYSLAARCPLGDSDRQTVLAAPGVADRARVLAEALTGATEIVEFELLQS</sequence>
<protein>
    <submittedName>
        <fullName evidence="2">ATP-dependent protease</fullName>
    </submittedName>
</protein>
<dbReference type="InterPro" id="IPR015947">
    <property type="entry name" value="PUA-like_sf"/>
</dbReference>
<dbReference type="EMBL" id="RFFH01000005">
    <property type="protein sequence ID" value="RMI32428.1"/>
    <property type="molecule type" value="Genomic_DNA"/>
</dbReference>
<dbReference type="InterPro" id="IPR003111">
    <property type="entry name" value="Lon_prtase_N"/>
</dbReference>
<evidence type="ECO:0000313" key="2">
    <source>
        <dbReference type="EMBL" id="RMI32428.1"/>
    </source>
</evidence>
<dbReference type="SUPFAM" id="SSF88697">
    <property type="entry name" value="PUA domain-like"/>
    <property type="match status" value="1"/>
</dbReference>
<proteinExistence type="predicted"/>
<dbReference type="PANTHER" id="PTHR46732:SF8">
    <property type="entry name" value="ATP-DEPENDENT PROTEASE LA (LON) DOMAIN PROTEIN"/>
    <property type="match status" value="1"/>
</dbReference>
<gene>
    <name evidence="2" type="ORF">EBN03_15415</name>
</gene>
<dbReference type="OrthoDB" id="25394at2"/>
<name>A0A3M2LCK9_9NOCA</name>
<dbReference type="InterPro" id="IPR046336">
    <property type="entry name" value="Lon_prtase_N_sf"/>
</dbReference>
<dbReference type="Gene3D" id="2.30.130.40">
    <property type="entry name" value="LON domain-like"/>
    <property type="match status" value="1"/>
</dbReference>
<evidence type="ECO:0000313" key="3">
    <source>
        <dbReference type="Proteomes" id="UP000279275"/>
    </source>
</evidence>
<reference evidence="2 3" key="1">
    <citation type="submission" date="2018-10" db="EMBL/GenBank/DDBJ databases">
        <title>Isolation from cow dung.</title>
        <authorList>
            <person name="Ling L."/>
        </authorList>
    </citation>
    <scope>NUCLEOTIDE SEQUENCE [LARGE SCALE GENOMIC DNA]</scope>
    <source>
        <strain evidence="2 3">NEAU-LL90</strain>
    </source>
</reference>
<dbReference type="GO" id="GO:0008233">
    <property type="term" value="F:peptidase activity"/>
    <property type="evidence" value="ECO:0007669"/>
    <property type="project" value="UniProtKB-KW"/>
</dbReference>
<dbReference type="SMART" id="SM00464">
    <property type="entry name" value="LON"/>
    <property type="match status" value="1"/>
</dbReference>